<protein>
    <recommendedName>
        <fullName evidence="3">Lactamase</fullName>
    </recommendedName>
</protein>
<evidence type="ECO:0000313" key="1">
    <source>
        <dbReference type="EMBL" id="OGM76590.1"/>
    </source>
</evidence>
<evidence type="ECO:0000313" key="2">
    <source>
        <dbReference type="Proteomes" id="UP000177855"/>
    </source>
</evidence>
<dbReference type="Pfam" id="PF13483">
    <property type="entry name" value="Lactamase_B_3"/>
    <property type="match status" value="1"/>
</dbReference>
<dbReference type="Proteomes" id="UP000177855">
    <property type="component" value="Unassembled WGS sequence"/>
</dbReference>
<sequence length="216" mass="23667">MDITYLGHSSFRIKTKTTTLVTDPFDPAMVGLKYSPGEADIVTISHEHADHNQSQQVSGVKKVIEGPGEYEIMGVSILGFPSYHDDEKGAKRGKNTIYVIEADGLRLAHLGDLGHTLSEELVEDLGDIDILMIPTGGDFTISPATAANVVQDIEPSVILPMHYQTEGLNPETFATLLPVEDFLKEVGLTVERLPKLSIKKEELDTITSKVVILEKR</sequence>
<comment type="caution">
    <text evidence="1">The sequence shown here is derived from an EMBL/GenBank/DDBJ whole genome shotgun (WGS) entry which is preliminary data.</text>
</comment>
<evidence type="ECO:0008006" key="3">
    <source>
        <dbReference type="Google" id="ProtNLM"/>
    </source>
</evidence>
<organism evidence="1 2">
    <name type="scientific">Candidatus Woesebacteria bacterium RIFOXYA1_FULL_40_18</name>
    <dbReference type="NCBI Taxonomy" id="1802532"/>
    <lineage>
        <taxon>Bacteria</taxon>
        <taxon>Candidatus Woeseibacteriota</taxon>
    </lineage>
</organism>
<dbReference type="PANTHER" id="PTHR42967">
    <property type="entry name" value="METAL DEPENDENT HYDROLASE"/>
    <property type="match status" value="1"/>
</dbReference>
<dbReference type="SUPFAM" id="SSF56281">
    <property type="entry name" value="Metallo-hydrolase/oxidoreductase"/>
    <property type="match status" value="1"/>
</dbReference>
<dbReference type="STRING" id="1802532.A2210_01815"/>
<proteinExistence type="predicted"/>
<dbReference type="AlphaFoldDB" id="A0A1F8CJU5"/>
<name>A0A1F8CJU5_9BACT</name>
<accession>A0A1F8CJU5</accession>
<dbReference type="PANTHER" id="PTHR42967:SF1">
    <property type="entry name" value="MBL FOLD METALLO-HYDROLASE"/>
    <property type="match status" value="1"/>
</dbReference>
<dbReference type="EMBL" id="MGHS01000023">
    <property type="protein sequence ID" value="OGM76590.1"/>
    <property type="molecule type" value="Genomic_DNA"/>
</dbReference>
<gene>
    <name evidence="1" type="ORF">A2210_01815</name>
</gene>
<reference evidence="1 2" key="1">
    <citation type="journal article" date="2016" name="Nat. Commun.">
        <title>Thousands of microbial genomes shed light on interconnected biogeochemical processes in an aquifer system.</title>
        <authorList>
            <person name="Anantharaman K."/>
            <person name="Brown C.T."/>
            <person name="Hug L.A."/>
            <person name="Sharon I."/>
            <person name="Castelle C.J."/>
            <person name="Probst A.J."/>
            <person name="Thomas B.C."/>
            <person name="Singh A."/>
            <person name="Wilkins M.J."/>
            <person name="Karaoz U."/>
            <person name="Brodie E.L."/>
            <person name="Williams K.H."/>
            <person name="Hubbard S.S."/>
            <person name="Banfield J.F."/>
        </authorList>
    </citation>
    <scope>NUCLEOTIDE SEQUENCE [LARGE SCALE GENOMIC DNA]</scope>
</reference>
<dbReference type="Gene3D" id="3.60.15.10">
    <property type="entry name" value="Ribonuclease Z/Hydroxyacylglutathione hydrolase-like"/>
    <property type="match status" value="1"/>
</dbReference>
<dbReference type="InterPro" id="IPR036866">
    <property type="entry name" value="RibonucZ/Hydroxyglut_hydro"/>
</dbReference>